<reference evidence="1 2" key="1">
    <citation type="submission" date="2018-01" db="EMBL/GenBank/DDBJ databases">
        <title>Harnessing the power of phylogenomics to disentangle the directionality and signatures of interkingdom host jumping in the parasitic fungal genus Tolypocladium.</title>
        <authorList>
            <person name="Quandt C.A."/>
            <person name="Patterson W."/>
            <person name="Spatafora J.W."/>
        </authorList>
    </citation>
    <scope>NUCLEOTIDE SEQUENCE [LARGE SCALE GENOMIC DNA]</scope>
    <source>
        <strain evidence="1 2">NRBC 100945</strain>
    </source>
</reference>
<dbReference type="OrthoDB" id="2309723at2759"/>
<dbReference type="Proteomes" id="UP000237481">
    <property type="component" value="Unassembled WGS sequence"/>
</dbReference>
<proteinExistence type="predicted"/>
<evidence type="ECO:0000313" key="2">
    <source>
        <dbReference type="Proteomes" id="UP000237481"/>
    </source>
</evidence>
<evidence type="ECO:0000313" key="1">
    <source>
        <dbReference type="EMBL" id="POR35432.1"/>
    </source>
</evidence>
<keyword evidence="2" id="KW-1185">Reference proteome</keyword>
<name>A0A2S4KZ17_9HYPO</name>
<comment type="caution">
    <text evidence="1">The sequence shown here is derived from an EMBL/GenBank/DDBJ whole genome shotgun (WGS) entry which is preliminary data.</text>
</comment>
<organism evidence="1 2">
    <name type="scientific">Tolypocladium paradoxum</name>
    <dbReference type="NCBI Taxonomy" id="94208"/>
    <lineage>
        <taxon>Eukaryota</taxon>
        <taxon>Fungi</taxon>
        <taxon>Dikarya</taxon>
        <taxon>Ascomycota</taxon>
        <taxon>Pezizomycotina</taxon>
        <taxon>Sordariomycetes</taxon>
        <taxon>Hypocreomycetidae</taxon>
        <taxon>Hypocreales</taxon>
        <taxon>Ophiocordycipitaceae</taxon>
        <taxon>Tolypocladium</taxon>
    </lineage>
</organism>
<dbReference type="EMBL" id="PKSG01000446">
    <property type="protein sequence ID" value="POR35432.1"/>
    <property type="molecule type" value="Genomic_DNA"/>
</dbReference>
<protein>
    <submittedName>
        <fullName evidence="1">Uncharacterized protein</fullName>
    </submittedName>
</protein>
<dbReference type="AlphaFoldDB" id="A0A2S4KZ17"/>
<accession>A0A2S4KZ17</accession>
<sequence>MPSTARQFTPTVDDAVITEMPALLTYTASLRAQKDLAGPVENDCALSGKALAVGDAETAVDYNLVIFLVLGILGVEIGFHLREKFPHYSELVRRVESKG</sequence>
<gene>
    <name evidence="1" type="ORF">TPAR_04377</name>
</gene>